<dbReference type="Gene3D" id="1.10.10.60">
    <property type="entry name" value="Homeodomain-like"/>
    <property type="match status" value="1"/>
</dbReference>
<dbReference type="SMART" id="SM00389">
    <property type="entry name" value="HOX"/>
    <property type="match status" value="1"/>
</dbReference>
<dbReference type="InterPro" id="IPR050255">
    <property type="entry name" value="POU_domain_TF"/>
</dbReference>
<dbReference type="PANTHER" id="PTHR11636">
    <property type="entry name" value="POU DOMAIN"/>
    <property type="match status" value="1"/>
</dbReference>
<accession>A0A3Q3D723</accession>
<dbReference type="Proteomes" id="UP000264820">
    <property type="component" value="Unplaced"/>
</dbReference>
<dbReference type="CDD" id="cd00086">
    <property type="entry name" value="homeodomain"/>
    <property type="match status" value="1"/>
</dbReference>
<dbReference type="SUPFAM" id="SSF47413">
    <property type="entry name" value="lambda repressor-like DNA-binding domains"/>
    <property type="match status" value="1"/>
</dbReference>
<proteinExistence type="inferred from homology"/>
<evidence type="ECO:0000256" key="1">
    <source>
        <dbReference type="ARBA" id="ARBA00004123"/>
    </source>
</evidence>
<dbReference type="Pfam" id="PF00046">
    <property type="entry name" value="Homeodomain"/>
    <property type="match status" value="1"/>
</dbReference>
<dbReference type="SUPFAM" id="SSF46689">
    <property type="entry name" value="Homeodomain-like"/>
    <property type="match status" value="1"/>
</dbReference>
<evidence type="ECO:0000259" key="8">
    <source>
        <dbReference type="PROSITE" id="PS50071"/>
    </source>
</evidence>
<dbReference type="InterPro" id="IPR009057">
    <property type="entry name" value="Homeodomain-like_sf"/>
</dbReference>
<dbReference type="InterPro" id="IPR013847">
    <property type="entry name" value="POU"/>
</dbReference>
<evidence type="ECO:0000313" key="10">
    <source>
        <dbReference type="Ensembl" id="ENSHCOP00000004554.1"/>
    </source>
</evidence>
<dbReference type="GO" id="GO:0005634">
    <property type="term" value="C:nucleus"/>
    <property type="evidence" value="ECO:0007669"/>
    <property type="project" value="UniProtKB-SubCell"/>
</dbReference>
<dbReference type="GeneTree" id="ENSGT00940000160115"/>
<dbReference type="Ensembl" id="ENSHCOT00000006848.1">
    <property type="protein sequence ID" value="ENSHCOP00000004554.1"/>
    <property type="gene ID" value="ENSHCOG00000006040.1"/>
</dbReference>
<dbReference type="AlphaFoldDB" id="A0A3Q3D723"/>
<dbReference type="InterPro" id="IPR000327">
    <property type="entry name" value="POU_dom"/>
</dbReference>
<dbReference type="PROSITE" id="PS50071">
    <property type="entry name" value="HOMEOBOX_2"/>
    <property type="match status" value="1"/>
</dbReference>
<protein>
    <recommendedName>
        <fullName evidence="7">POU domain protein</fullName>
    </recommendedName>
</protein>
<dbReference type="InterPro" id="IPR010982">
    <property type="entry name" value="Lambda_DNA-bd_dom_sf"/>
</dbReference>
<dbReference type="Gene3D" id="1.10.260.40">
    <property type="entry name" value="lambda repressor-like DNA-binding domains"/>
    <property type="match status" value="1"/>
</dbReference>
<name>A0A3Q3D723_HIPCM</name>
<feature type="domain" description="Homeobox" evidence="8">
    <location>
        <begin position="269"/>
        <end position="302"/>
    </location>
</feature>
<evidence type="ECO:0000256" key="5">
    <source>
        <dbReference type="PROSITE-ProRule" id="PRU00108"/>
    </source>
</evidence>
<dbReference type="PROSITE" id="PS00035">
    <property type="entry name" value="POU_1"/>
    <property type="match status" value="1"/>
</dbReference>
<dbReference type="GO" id="GO:0000981">
    <property type="term" value="F:DNA-binding transcription factor activity, RNA polymerase II-specific"/>
    <property type="evidence" value="ECO:0007669"/>
    <property type="project" value="InterPro"/>
</dbReference>
<feature type="domain" description="POU-specific" evidence="9">
    <location>
        <begin position="163"/>
        <end position="237"/>
    </location>
</feature>
<organism evidence="10 11">
    <name type="scientific">Hippocampus comes</name>
    <name type="common">Tiger tail seahorse</name>
    <dbReference type="NCBI Taxonomy" id="109280"/>
    <lineage>
        <taxon>Eukaryota</taxon>
        <taxon>Metazoa</taxon>
        <taxon>Chordata</taxon>
        <taxon>Craniata</taxon>
        <taxon>Vertebrata</taxon>
        <taxon>Euteleostomi</taxon>
        <taxon>Actinopterygii</taxon>
        <taxon>Neopterygii</taxon>
        <taxon>Teleostei</taxon>
        <taxon>Neoteleostei</taxon>
        <taxon>Acanthomorphata</taxon>
        <taxon>Syngnathiaria</taxon>
        <taxon>Syngnathiformes</taxon>
        <taxon>Syngnathoidei</taxon>
        <taxon>Syngnathidae</taxon>
        <taxon>Hippocampus</taxon>
    </lineage>
</organism>
<dbReference type="PROSITE" id="PS00465">
    <property type="entry name" value="POU_2"/>
    <property type="match status" value="1"/>
</dbReference>
<dbReference type="SMART" id="SM00352">
    <property type="entry name" value="POU"/>
    <property type="match status" value="1"/>
</dbReference>
<keyword evidence="2 5" id="KW-0238">DNA-binding</keyword>
<dbReference type="PROSITE" id="PS00027">
    <property type="entry name" value="HOMEOBOX_1"/>
    <property type="match status" value="1"/>
</dbReference>
<sequence>MRAVVGPCLAVWAKSLVRQSRNPGIHPKSYLKSKLPTFCSLFTFLVSNAYGKPFPHVFDVFVYSCICELLQLCLTRNTVVLLVRSKSILVHGPYSHLCHFWQREKSSDASGRITAPTASTGVSGMSAGAALTAVGSSSGSGGAMAASLNSALTAGGHVGHLGEEPSDLEELEQFARTFKQRRIKLGFTQGDVGVAMGKLYGNDFSQTTISRFEALNLSFKNMCKLKPLLEKWLGDAGEHSLTSPRFRSHGLAGRRRKKRTSIETNVARPTSEEILLMAEQLNMEKEVIRVWFCNRRQKEKRINPAKAIHF</sequence>
<dbReference type="PANTHER" id="PTHR11636:SF76">
    <property type="entry name" value="PROTEIN NUBBIN"/>
    <property type="match status" value="1"/>
</dbReference>
<dbReference type="InterPro" id="IPR017970">
    <property type="entry name" value="Homeobox_CS"/>
</dbReference>
<comment type="subcellular location">
    <subcellularLocation>
        <location evidence="1 5 6">Nucleus</location>
    </subcellularLocation>
</comment>
<evidence type="ECO:0000313" key="11">
    <source>
        <dbReference type="Proteomes" id="UP000264820"/>
    </source>
</evidence>
<keyword evidence="11" id="KW-1185">Reference proteome</keyword>
<dbReference type="GO" id="GO:0000978">
    <property type="term" value="F:RNA polymerase II cis-regulatory region sequence-specific DNA binding"/>
    <property type="evidence" value="ECO:0007669"/>
    <property type="project" value="TreeGrafter"/>
</dbReference>
<evidence type="ECO:0000256" key="3">
    <source>
        <dbReference type="ARBA" id="ARBA00023155"/>
    </source>
</evidence>
<keyword evidence="7" id="KW-0804">Transcription</keyword>
<evidence type="ECO:0000259" key="9">
    <source>
        <dbReference type="PROSITE" id="PS51179"/>
    </source>
</evidence>
<evidence type="ECO:0000256" key="4">
    <source>
        <dbReference type="ARBA" id="ARBA00023242"/>
    </source>
</evidence>
<comment type="similarity">
    <text evidence="7">Belongs to the POU transcription factor family.</text>
</comment>
<dbReference type="STRING" id="109280.ENSHCOP00000004554"/>
<dbReference type="Pfam" id="PF00157">
    <property type="entry name" value="Pou"/>
    <property type="match status" value="1"/>
</dbReference>
<reference evidence="10" key="1">
    <citation type="submission" date="2025-08" db="UniProtKB">
        <authorList>
            <consortium name="Ensembl"/>
        </authorList>
    </citation>
    <scope>IDENTIFICATION</scope>
</reference>
<dbReference type="InterPro" id="IPR001356">
    <property type="entry name" value="HD"/>
</dbReference>
<dbReference type="PROSITE" id="PS51179">
    <property type="entry name" value="POU_3"/>
    <property type="match status" value="1"/>
</dbReference>
<dbReference type="FunFam" id="1.10.260.40:FF:000001">
    <property type="entry name" value="POU domain protein"/>
    <property type="match status" value="1"/>
</dbReference>
<evidence type="ECO:0000256" key="2">
    <source>
        <dbReference type="ARBA" id="ARBA00023125"/>
    </source>
</evidence>
<keyword evidence="3 5" id="KW-0371">Homeobox</keyword>
<keyword evidence="4 5" id="KW-0539">Nucleus</keyword>
<feature type="DNA-binding region" description="Homeobox" evidence="5">
    <location>
        <begin position="271"/>
        <end position="303"/>
    </location>
</feature>
<dbReference type="PRINTS" id="PR00028">
    <property type="entry name" value="POUDOMAIN"/>
</dbReference>
<evidence type="ECO:0000256" key="7">
    <source>
        <dbReference type="RuleBase" id="RU361194"/>
    </source>
</evidence>
<reference evidence="10" key="2">
    <citation type="submission" date="2025-09" db="UniProtKB">
        <authorList>
            <consortium name="Ensembl"/>
        </authorList>
    </citation>
    <scope>IDENTIFICATION</scope>
</reference>
<evidence type="ECO:0000256" key="6">
    <source>
        <dbReference type="RuleBase" id="RU000682"/>
    </source>
</evidence>